<organism evidence="1 2">
    <name type="scientific">Microvirga lupini</name>
    <dbReference type="NCBI Taxonomy" id="420324"/>
    <lineage>
        <taxon>Bacteria</taxon>
        <taxon>Pseudomonadati</taxon>
        <taxon>Pseudomonadota</taxon>
        <taxon>Alphaproteobacteria</taxon>
        <taxon>Hyphomicrobiales</taxon>
        <taxon>Methylobacteriaceae</taxon>
        <taxon>Microvirga</taxon>
    </lineage>
</organism>
<keyword evidence="2" id="KW-1185">Reference proteome</keyword>
<name>A0A7W4VP09_9HYPH</name>
<accession>A0A7W4VP09</accession>
<sequence>MRTITLTADAVSISFLDELNRRLTALSELVEKPVDLVELIRDIPRAASAFNFKSLPTGRAGEFRLVLEPCDGLLRLMAALRASDREGNLVAELGHMESSIGSVTSPMVGEGEEGVTVAFSSPSGGEAA</sequence>
<evidence type="ECO:0000313" key="1">
    <source>
        <dbReference type="EMBL" id="MBB3020688.1"/>
    </source>
</evidence>
<dbReference type="Proteomes" id="UP000532010">
    <property type="component" value="Unassembled WGS sequence"/>
</dbReference>
<reference evidence="1 2" key="1">
    <citation type="submission" date="2020-08" db="EMBL/GenBank/DDBJ databases">
        <title>The Agave Microbiome: Exploring the role of microbial communities in plant adaptations to desert environments.</title>
        <authorList>
            <person name="Partida-Martinez L.P."/>
        </authorList>
    </citation>
    <scope>NUCLEOTIDE SEQUENCE [LARGE SCALE GENOMIC DNA]</scope>
    <source>
        <strain evidence="1 2">AT3.9</strain>
    </source>
</reference>
<evidence type="ECO:0000313" key="2">
    <source>
        <dbReference type="Proteomes" id="UP000532010"/>
    </source>
</evidence>
<comment type="caution">
    <text evidence="1">The sequence shown here is derived from an EMBL/GenBank/DDBJ whole genome shotgun (WGS) entry which is preliminary data.</text>
</comment>
<proteinExistence type="predicted"/>
<dbReference type="AlphaFoldDB" id="A0A7W4VP09"/>
<dbReference type="EMBL" id="JACHWB010000005">
    <property type="protein sequence ID" value="MBB3020688.1"/>
    <property type="molecule type" value="Genomic_DNA"/>
</dbReference>
<gene>
    <name evidence="1" type="ORF">FHR70_003774</name>
</gene>
<protein>
    <submittedName>
        <fullName evidence="1">Uncharacterized protein</fullName>
    </submittedName>
</protein>